<gene>
    <name evidence="3" type="primary">LOC107816260</name>
</gene>
<feature type="compositionally biased region" description="Basic and acidic residues" evidence="1">
    <location>
        <begin position="18"/>
        <end position="44"/>
    </location>
</feature>
<dbReference type="PANTHER" id="PTHR48449:SF1">
    <property type="entry name" value="DUF1985 DOMAIN-CONTAINING PROTEIN"/>
    <property type="match status" value="1"/>
</dbReference>
<dbReference type="STRING" id="4097.A0A1S4C918"/>
<dbReference type="InterPro" id="IPR015410">
    <property type="entry name" value="DUF1985"/>
</dbReference>
<dbReference type="RefSeq" id="XP_016497449.1">
    <property type="nucleotide sequence ID" value="XM_016641963.1"/>
</dbReference>
<evidence type="ECO:0000313" key="3">
    <source>
        <dbReference type="RefSeq" id="XP_016497449.1"/>
    </source>
</evidence>
<dbReference type="PANTHER" id="PTHR48449">
    <property type="entry name" value="DUF1985 DOMAIN-CONTAINING PROTEIN"/>
    <property type="match status" value="1"/>
</dbReference>
<dbReference type="AlphaFoldDB" id="A0A1S4C918"/>
<name>A0A1S4C918_TOBAC</name>
<evidence type="ECO:0000259" key="2">
    <source>
        <dbReference type="Pfam" id="PF09331"/>
    </source>
</evidence>
<protein>
    <recommendedName>
        <fullName evidence="2">DUF1985 domain-containing protein</fullName>
    </recommendedName>
</protein>
<sequence>MSDATPLNRLPRGLSASKVDERRSKLHNDKLKEVQVDEASKETKNQVGSKRKKPMKDSRNQKGIDLFVKHQPKLAPHISSYTNTDIVSQLKDKLTLDQFQQFGNTCFGSFLQMKRFDVQHQLFRCFMARQLNGTPNNVFAVYVNGTELHFTLREFVLVTGLKCIGKDEDFEFSETPPNRFIATYFRSANTVKKKHLRQYFNDKAWGPDNDENALKISLLYFIYTFIFSSEKNSATIPRLDFDLVESGRYSEYH</sequence>
<dbReference type="PaxDb" id="4097-A0A1S4C918"/>
<dbReference type="KEGG" id="nta:107816260"/>
<proteinExistence type="predicted"/>
<reference evidence="3" key="1">
    <citation type="submission" date="2025-08" db="UniProtKB">
        <authorList>
            <consortium name="RefSeq"/>
        </authorList>
    </citation>
    <scope>IDENTIFICATION</scope>
</reference>
<dbReference type="OrthoDB" id="1326883at2759"/>
<accession>A0A1S4C918</accession>
<dbReference type="OMA" id="PPNRFIA"/>
<dbReference type="Pfam" id="PF09331">
    <property type="entry name" value="DUF1985"/>
    <property type="match status" value="1"/>
</dbReference>
<evidence type="ECO:0000256" key="1">
    <source>
        <dbReference type="SAM" id="MobiDB-lite"/>
    </source>
</evidence>
<organism evidence="3">
    <name type="scientific">Nicotiana tabacum</name>
    <name type="common">Common tobacco</name>
    <dbReference type="NCBI Taxonomy" id="4097"/>
    <lineage>
        <taxon>Eukaryota</taxon>
        <taxon>Viridiplantae</taxon>
        <taxon>Streptophyta</taxon>
        <taxon>Embryophyta</taxon>
        <taxon>Tracheophyta</taxon>
        <taxon>Spermatophyta</taxon>
        <taxon>Magnoliopsida</taxon>
        <taxon>eudicotyledons</taxon>
        <taxon>Gunneridae</taxon>
        <taxon>Pentapetalae</taxon>
        <taxon>asterids</taxon>
        <taxon>lamiids</taxon>
        <taxon>Solanales</taxon>
        <taxon>Solanaceae</taxon>
        <taxon>Nicotianoideae</taxon>
        <taxon>Nicotianeae</taxon>
        <taxon>Nicotiana</taxon>
    </lineage>
</organism>
<feature type="region of interest" description="Disordered" evidence="1">
    <location>
        <begin position="1"/>
        <end position="61"/>
    </location>
</feature>
<feature type="domain" description="DUF1985" evidence="2">
    <location>
        <begin position="128"/>
        <end position="252"/>
    </location>
</feature>